<dbReference type="RefSeq" id="XP_015589363.1">
    <property type="nucleotide sequence ID" value="XM_015733877.2"/>
</dbReference>
<dbReference type="RefSeq" id="XP_015589360.1">
    <property type="nucleotide sequence ID" value="XM_015733874.2"/>
</dbReference>
<feature type="domain" description="KNTC1 N-terminal" evidence="2">
    <location>
        <begin position="17"/>
        <end position="361"/>
    </location>
</feature>
<dbReference type="PANTHER" id="PTHR15688:SF1">
    <property type="entry name" value="KINETOCHORE-ASSOCIATED PROTEIN 1"/>
    <property type="match status" value="1"/>
</dbReference>
<dbReference type="Proteomes" id="UP000694920">
    <property type="component" value="Unplaced"/>
</dbReference>
<gene>
    <name evidence="7 8 9 10 11 12" type="primary">LOC107264997</name>
</gene>
<evidence type="ECO:0000313" key="7">
    <source>
        <dbReference type="RefSeq" id="XP_015589357.1"/>
    </source>
</evidence>
<dbReference type="InterPro" id="IPR055402">
    <property type="entry name" value="KNTC1_N"/>
</dbReference>
<dbReference type="Pfam" id="PF24516">
    <property type="entry name" value="ARM_KNTC1_2nd"/>
    <property type="match status" value="1"/>
</dbReference>
<dbReference type="GO" id="GO:0031267">
    <property type="term" value="F:small GTPase binding"/>
    <property type="evidence" value="ECO:0007669"/>
    <property type="project" value="TreeGrafter"/>
</dbReference>
<dbReference type="CTD" id="43719"/>
<dbReference type="KEGG" id="ccin:107264997"/>
<dbReference type="Pfam" id="PF10493">
    <property type="entry name" value="Rod_C"/>
    <property type="match status" value="1"/>
</dbReference>
<evidence type="ECO:0000313" key="8">
    <source>
        <dbReference type="RefSeq" id="XP_015589358.1"/>
    </source>
</evidence>
<evidence type="ECO:0000313" key="6">
    <source>
        <dbReference type="Proteomes" id="UP000694920"/>
    </source>
</evidence>
<dbReference type="Pfam" id="PF24515">
    <property type="entry name" value="ARM_KNTC1_3rd"/>
    <property type="match status" value="1"/>
</dbReference>
<dbReference type="Pfam" id="PF24520">
    <property type="entry name" value="ARM_KNTC1_1st"/>
    <property type="match status" value="1"/>
</dbReference>
<accession>A0AAJ7BLX2</accession>
<dbReference type="InterPro" id="IPR052802">
    <property type="entry name" value="KNTC1"/>
</dbReference>
<reference evidence="7 8" key="1">
    <citation type="submission" date="2025-04" db="UniProtKB">
        <authorList>
            <consortium name="RefSeq"/>
        </authorList>
    </citation>
    <scope>IDENTIFICATION</scope>
</reference>
<feature type="domain" description="KNTC1 third ARM-repeats" evidence="3">
    <location>
        <begin position="1244"/>
        <end position="1456"/>
    </location>
</feature>
<dbReference type="GO" id="GO:0005737">
    <property type="term" value="C:cytoplasm"/>
    <property type="evidence" value="ECO:0007669"/>
    <property type="project" value="TreeGrafter"/>
</dbReference>
<dbReference type="RefSeq" id="XP_024938385.1">
    <property type="nucleotide sequence ID" value="XM_025082617.1"/>
</dbReference>
<evidence type="ECO:0000259" key="5">
    <source>
        <dbReference type="Pfam" id="PF24520"/>
    </source>
</evidence>
<evidence type="ECO:0000259" key="1">
    <source>
        <dbReference type="Pfam" id="PF10493"/>
    </source>
</evidence>
<proteinExistence type="predicted"/>
<evidence type="ECO:0000259" key="2">
    <source>
        <dbReference type="Pfam" id="PF24506"/>
    </source>
</evidence>
<sequence>MWSKILSGFDPEEETVNFGARTVAENDGSIYEASTLATIQSDEQVTTNPTVQASIQCAKLCVAVDKTITIFSNEICQEILLSVSFDSYVTSYCISDVGSFLFLTLSNGSLSCLHLLTRGQLVFVKNIFNDEECNNKIEKVFLEQHDKFLDVFLVASNSTIYSMPQFNAELISSLLLKKDDSIINDIVNNMQFHKMTSTVKNKITHVQVGTISNVPSVVMCGEKFTVWLNNQFYYSDSWKKYIKVQFQKYSTLLCLCKDHCLSMVCPLTLLSKKIWNGPVLDFILIQEKFNDPPRILMLMVPEEGSLTTILQVLTVPDFDVKFKMTVPSTTYLVDFYGSAMDDIIFLEGLRNPSNIVNTISVKAISECLPEYRLARLLRRGKFDEAEVFAKNFRLDMKPIYNAKASLLMSQFDPWSNTNDQVNKVDALIDILDKITDVTYVSQCCIKALVTEHEQIRKLLLYARERLTHCIEKSNNNDLTKLLSTVNSTLHKLETFTIIQKIKSDKEHVDNEWIQFSKENLLDECAKYLLRAELEIAALIWARHLPSFISKLNVGIIRNMLNIIPLETPLDKLRPWLCHFIPSLLSVFPSSLSEIIPWSCNFTKRLEKLNPAQWPLIGLDFVSGLMELLKLEESQLCFYLQQQYTTRNSPLQHLMTLNQALNDLQQLKSNHRVTIPLDMYMGEPIEVVYLLLNTVRSEETSALTLKFLQQYMFNHSLKNDSVFISYIQRILNRPRDYWYSGDLLREVKLATVVGFIHNVENRLEQTLHILRKAPVPWSETMVALAKSSYAFDHPLTMEIKNESDSIPTKLILKKYQCEHVSLNNRLIMYIIKQNRNDMIDDIRELTKRNDTFKATAFSMCVNFYLSNGDIDKAMTLISNLDNDIAAYCCEQIIYRIVANFKLKIMSASIEHYMEVLNIVTTKLSKIYSKKDPLTMKFNETILIASYLRPIYCLRKEFNINVSLANYQSEKEELLNNYIKCILNEMQSTNGEISLRFVYKKTQRVAHLLGIPSFLAACLLLEETKNLEVIRQCSLQLKDCFESIPASEICYITRLCSSSILIAGEDLQALSFLKELSATALSSCHPNQLRDILMSIQWMKLFETTSEFDVSNEAESKYDLVGKTDWNFITIYRDKAICIPQTIFSFIRDAFRIYLYCAGPLDTTNSQIAVTRTNSTAGLIEEMSMTEMEIENLFKTLLDRVKDLQLEHLNYGLLLIAKTLYFSCATLLPNNATIIGRTYDMIMHCVFPLLLNVINDQYLDMHLGLACLFMVSETAALSWLHNICKSYRCHYTRHNTLMELAYEYCRLIKDKKQTENFYHQRVLQYWSRKLTDNGLSCRDIQSSTTETKRKILDGMMQSEKENIMQLIEEFCKSFGFDLDECFILYIRVVLKKWCPQLNFTTISGRKELKIDEVEVERLRKKCKTIAARIEDKVAMKRHILSLSSEINFYHYEVFLIIYELAEDRNEKKISLFYFLKHYTRVGSPTALEREEWSQLCLENSLPEIADWRLPFLPQIDQWKIITPELNLRTYEKWLKIAPVLDLQECIICILAVKGAVTQAWGNVDSERSNNEWLIYPKNTSLLEDVKKCIQRMTDEEALYYGTAALYYVVNHTAQGADQVAAAKECYILANKWALQSSNTDEEMIKKIKYKYLRVTSKHILYTHGLGEDRYLALTMTPVQLVRDLYMDESIALRGRGAAQRKPDINSAVTALGDLFNINVIKLRLELLQEWLQPDIKQSLSFESYSSDINIVITDDNLLRACYIIECSDLILSANFLINIVFEEGTETCDYRPGMRYRALQVLQSIMTPDMLQDLTKRNLNDIRRYMKSLQYLSELEIIGMSYNISTLEVCSKHKLAQILWRAHSYMPRALSLILQLCMDFKLQDYSLWDSTLTQMAKLLMITELKKVLPAVGTVSHIVNCNGFTSSWQVVILDPFRKSNMKPTPNQMDDCIRTLILLHSCPIASKLNYKEIIKYCFRCEQPHLAAAFLPFLPEDDKKYVLQKIKDTYDIANVVKDLQALSSKGIFTTPCLQILQDERR</sequence>
<evidence type="ECO:0000313" key="11">
    <source>
        <dbReference type="RefSeq" id="XP_015589363.1"/>
    </source>
</evidence>
<dbReference type="RefSeq" id="XP_015589357.1">
    <property type="nucleotide sequence ID" value="XM_015733871.2"/>
</dbReference>
<feature type="domain" description="KNTC1 second ARM-repeats" evidence="4">
    <location>
        <begin position="723"/>
        <end position="877"/>
    </location>
</feature>
<dbReference type="RefSeq" id="XP_015589359.1">
    <property type="nucleotide sequence ID" value="XM_015733873.2"/>
</dbReference>
<dbReference type="InterPro" id="IPR055404">
    <property type="entry name" value="ARM_KNTC1_2nd"/>
</dbReference>
<dbReference type="GO" id="GO:1903394">
    <property type="term" value="P:protein localization to kinetochore involved in kinetochore assembly"/>
    <property type="evidence" value="ECO:0007669"/>
    <property type="project" value="TreeGrafter"/>
</dbReference>
<dbReference type="GO" id="GO:1990423">
    <property type="term" value="C:RZZ complex"/>
    <property type="evidence" value="ECO:0007669"/>
    <property type="project" value="TreeGrafter"/>
</dbReference>
<dbReference type="GO" id="GO:0000070">
    <property type="term" value="P:mitotic sister chromatid segregation"/>
    <property type="evidence" value="ECO:0007669"/>
    <property type="project" value="TreeGrafter"/>
</dbReference>
<dbReference type="GO" id="GO:0007094">
    <property type="term" value="P:mitotic spindle assembly checkpoint signaling"/>
    <property type="evidence" value="ECO:0007669"/>
    <property type="project" value="TreeGrafter"/>
</dbReference>
<protein>
    <submittedName>
        <fullName evidence="7 8">Kinetochore-associated protein 1</fullName>
    </submittedName>
</protein>
<dbReference type="PANTHER" id="PTHR15688">
    <property type="entry name" value="KINETOCHORE-ASSOCIATED PROTEIN 1"/>
    <property type="match status" value="1"/>
</dbReference>
<evidence type="ECO:0000259" key="3">
    <source>
        <dbReference type="Pfam" id="PF24515"/>
    </source>
</evidence>
<dbReference type="RefSeq" id="XP_015589358.1">
    <property type="nucleotide sequence ID" value="XM_015733872.2"/>
</dbReference>
<evidence type="ECO:0000313" key="9">
    <source>
        <dbReference type="RefSeq" id="XP_015589359.1"/>
    </source>
</evidence>
<feature type="domain" description="RZZ complex subunit KNTC1/ROD C-terminal" evidence="1">
    <location>
        <begin position="1499"/>
        <end position="2017"/>
    </location>
</feature>
<dbReference type="InterPro" id="IPR019527">
    <property type="entry name" value="RZZ-complex_KNTC1/ROD_C"/>
</dbReference>
<evidence type="ECO:0000313" key="12">
    <source>
        <dbReference type="RefSeq" id="XP_024938385.1"/>
    </source>
</evidence>
<dbReference type="InterPro" id="IPR055403">
    <property type="entry name" value="ARM_KNTC1_1st"/>
</dbReference>
<name>A0AAJ7BLX2_CEPCN</name>
<dbReference type="Pfam" id="PF24506">
    <property type="entry name" value="KNTC1_N"/>
    <property type="match status" value="1"/>
</dbReference>
<keyword evidence="6" id="KW-1185">Reference proteome</keyword>
<dbReference type="InterPro" id="IPR055405">
    <property type="entry name" value="ARM_KNTC1_3rd"/>
</dbReference>
<evidence type="ECO:0000313" key="10">
    <source>
        <dbReference type="RefSeq" id="XP_015589360.1"/>
    </source>
</evidence>
<feature type="domain" description="KNTC1 first ARM-repeats" evidence="5">
    <location>
        <begin position="375"/>
        <end position="618"/>
    </location>
</feature>
<dbReference type="GO" id="GO:0005828">
    <property type="term" value="C:kinetochore microtubule"/>
    <property type="evidence" value="ECO:0007669"/>
    <property type="project" value="TreeGrafter"/>
</dbReference>
<dbReference type="GeneID" id="107264997"/>
<organism evidence="6 10">
    <name type="scientific">Cephus cinctus</name>
    <name type="common">Wheat stem sawfly</name>
    <dbReference type="NCBI Taxonomy" id="211228"/>
    <lineage>
        <taxon>Eukaryota</taxon>
        <taxon>Metazoa</taxon>
        <taxon>Ecdysozoa</taxon>
        <taxon>Arthropoda</taxon>
        <taxon>Hexapoda</taxon>
        <taxon>Insecta</taxon>
        <taxon>Pterygota</taxon>
        <taxon>Neoptera</taxon>
        <taxon>Endopterygota</taxon>
        <taxon>Hymenoptera</taxon>
        <taxon>Cephoidea</taxon>
        <taxon>Cephidae</taxon>
        <taxon>Cephus</taxon>
    </lineage>
</organism>
<evidence type="ECO:0000259" key="4">
    <source>
        <dbReference type="Pfam" id="PF24516"/>
    </source>
</evidence>